<dbReference type="Proteomes" id="UP001186944">
    <property type="component" value="Unassembled WGS sequence"/>
</dbReference>
<dbReference type="Gene3D" id="2.70.170.10">
    <property type="entry name" value="Neurotransmitter-gated ion-channel ligand-binding domain"/>
    <property type="match status" value="1"/>
</dbReference>
<dbReference type="GO" id="GO:0016020">
    <property type="term" value="C:membrane"/>
    <property type="evidence" value="ECO:0007669"/>
    <property type="project" value="UniProtKB-SubCell"/>
</dbReference>
<evidence type="ECO:0000259" key="7">
    <source>
        <dbReference type="Pfam" id="PF02932"/>
    </source>
</evidence>
<dbReference type="InterPro" id="IPR038050">
    <property type="entry name" value="Neuro_actylchol_rec"/>
</dbReference>
<gene>
    <name evidence="8" type="ORF">FSP39_018138</name>
</gene>
<dbReference type="AlphaFoldDB" id="A0AA88XW82"/>
<dbReference type="EMBL" id="VSWD01000009">
    <property type="protein sequence ID" value="KAK3093616.1"/>
    <property type="molecule type" value="Genomic_DNA"/>
</dbReference>
<dbReference type="GO" id="GO:0005230">
    <property type="term" value="F:extracellular ligand-gated monoatomic ion channel activity"/>
    <property type="evidence" value="ECO:0007669"/>
    <property type="project" value="InterPro"/>
</dbReference>
<dbReference type="GO" id="GO:0004888">
    <property type="term" value="F:transmembrane signaling receptor activity"/>
    <property type="evidence" value="ECO:0007669"/>
    <property type="project" value="InterPro"/>
</dbReference>
<evidence type="ECO:0000256" key="3">
    <source>
        <dbReference type="ARBA" id="ARBA00022989"/>
    </source>
</evidence>
<dbReference type="InterPro" id="IPR036719">
    <property type="entry name" value="Neuro-gated_channel_TM_sf"/>
</dbReference>
<accession>A0AA88XW82</accession>
<feature type="transmembrane region" description="Helical" evidence="5">
    <location>
        <begin position="239"/>
        <end position="261"/>
    </location>
</feature>
<evidence type="ECO:0000313" key="8">
    <source>
        <dbReference type="EMBL" id="KAK3093616.1"/>
    </source>
</evidence>
<dbReference type="Pfam" id="PF02932">
    <property type="entry name" value="Neur_chan_memb"/>
    <property type="match status" value="1"/>
</dbReference>
<dbReference type="Pfam" id="PF02931">
    <property type="entry name" value="Neur_chan_LBD"/>
    <property type="match status" value="1"/>
</dbReference>
<dbReference type="CDD" id="cd19051">
    <property type="entry name" value="LGIC_TM_cation"/>
    <property type="match status" value="1"/>
</dbReference>
<dbReference type="PRINTS" id="PR00252">
    <property type="entry name" value="NRIONCHANNEL"/>
</dbReference>
<evidence type="ECO:0000256" key="5">
    <source>
        <dbReference type="SAM" id="Phobius"/>
    </source>
</evidence>
<reference evidence="8" key="1">
    <citation type="submission" date="2019-08" db="EMBL/GenBank/DDBJ databases">
        <title>The improved chromosome-level genome for the pearl oyster Pinctada fucata martensii using PacBio sequencing and Hi-C.</title>
        <authorList>
            <person name="Zheng Z."/>
        </authorList>
    </citation>
    <scope>NUCLEOTIDE SEQUENCE</scope>
    <source>
        <strain evidence="8">ZZ-2019</strain>
        <tissue evidence="8">Adductor muscle</tissue>
    </source>
</reference>
<name>A0AA88XW82_PINIB</name>
<keyword evidence="2 5" id="KW-0812">Transmembrane</keyword>
<feature type="transmembrane region" description="Helical" evidence="5">
    <location>
        <begin position="208"/>
        <end position="227"/>
    </location>
</feature>
<keyword evidence="3 5" id="KW-1133">Transmembrane helix</keyword>
<sequence length="382" mass="43349">MNIKDQTLSISGYLTLVWSDSRLSWDNTSTTTQDYSSVTFLFSTEQYVWRPAIIIENSVNDISVISDKEIPMRIASDGTITWSPSGIYKVSCDSDTTYYPMDSQICFIKVSTWSYTASETKLGFDQTTPLELSFYSTNGEWHLVSAVGTDSTDRARKGQTFSSLTFQISLQRRPMFHVLNTLFPVALMAFLIPLVFKLPPDSGEKVGYSLTVLLAYAVYLTLISDNIPSTSVTICVLSIYLALTLMYGTLSVIFVIFVLMANHKPEEEEVPSWLKFFLTKLIMPLVCWNGRNCFKERNCGGRKKSSAKSIPKNKVVEYTEKPKLTDEDENEENEEEKEEDLSWKIVSTLLDKFFFFVLMLLVCSTTFIVFAILVIYYATEAS</sequence>
<keyword evidence="4 5" id="KW-0472">Membrane</keyword>
<evidence type="ECO:0000259" key="6">
    <source>
        <dbReference type="Pfam" id="PF02931"/>
    </source>
</evidence>
<comment type="caution">
    <text evidence="8">The sequence shown here is derived from an EMBL/GenBank/DDBJ whole genome shotgun (WGS) entry which is preliminary data.</text>
</comment>
<feature type="transmembrane region" description="Helical" evidence="5">
    <location>
        <begin position="273"/>
        <end position="294"/>
    </location>
</feature>
<evidence type="ECO:0000313" key="9">
    <source>
        <dbReference type="Proteomes" id="UP001186944"/>
    </source>
</evidence>
<evidence type="ECO:0000256" key="4">
    <source>
        <dbReference type="ARBA" id="ARBA00023136"/>
    </source>
</evidence>
<evidence type="ECO:0000256" key="1">
    <source>
        <dbReference type="ARBA" id="ARBA00004141"/>
    </source>
</evidence>
<keyword evidence="9" id="KW-1185">Reference proteome</keyword>
<dbReference type="Gene3D" id="1.20.58.390">
    <property type="entry name" value="Neurotransmitter-gated ion-channel transmembrane domain"/>
    <property type="match status" value="1"/>
</dbReference>
<feature type="domain" description="Neurotransmitter-gated ion-channel ligand-binding" evidence="6">
    <location>
        <begin position="2"/>
        <end position="174"/>
    </location>
</feature>
<dbReference type="InterPro" id="IPR036734">
    <property type="entry name" value="Neur_chan_lig-bd_sf"/>
</dbReference>
<organism evidence="8 9">
    <name type="scientific">Pinctada imbricata</name>
    <name type="common">Atlantic pearl-oyster</name>
    <name type="synonym">Pinctada martensii</name>
    <dbReference type="NCBI Taxonomy" id="66713"/>
    <lineage>
        <taxon>Eukaryota</taxon>
        <taxon>Metazoa</taxon>
        <taxon>Spiralia</taxon>
        <taxon>Lophotrochozoa</taxon>
        <taxon>Mollusca</taxon>
        <taxon>Bivalvia</taxon>
        <taxon>Autobranchia</taxon>
        <taxon>Pteriomorphia</taxon>
        <taxon>Pterioida</taxon>
        <taxon>Pterioidea</taxon>
        <taxon>Pteriidae</taxon>
        <taxon>Pinctada</taxon>
    </lineage>
</organism>
<evidence type="ECO:0000256" key="2">
    <source>
        <dbReference type="ARBA" id="ARBA00022692"/>
    </source>
</evidence>
<feature type="transmembrane region" description="Helical" evidence="5">
    <location>
        <begin position="353"/>
        <end position="378"/>
    </location>
</feature>
<proteinExistence type="predicted"/>
<dbReference type="InterPro" id="IPR006029">
    <property type="entry name" value="Neurotrans-gated_channel_TM"/>
</dbReference>
<comment type="subcellular location">
    <subcellularLocation>
        <location evidence="1">Membrane</location>
        <topology evidence="1">Multi-pass membrane protein</topology>
    </subcellularLocation>
</comment>
<dbReference type="SUPFAM" id="SSF63712">
    <property type="entry name" value="Nicotinic receptor ligand binding domain-like"/>
    <property type="match status" value="1"/>
</dbReference>
<protein>
    <submittedName>
        <fullName evidence="8">Uncharacterized protein</fullName>
    </submittedName>
</protein>
<dbReference type="InterPro" id="IPR006201">
    <property type="entry name" value="Neur_channel"/>
</dbReference>
<dbReference type="CDD" id="cd18989">
    <property type="entry name" value="LGIC_ECD_cation"/>
    <property type="match status" value="1"/>
</dbReference>
<feature type="transmembrane region" description="Helical" evidence="5">
    <location>
        <begin position="176"/>
        <end position="196"/>
    </location>
</feature>
<feature type="domain" description="Neurotransmitter-gated ion-channel transmembrane" evidence="7">
    <location>
        <begin position="181"/>
        <end position="340"/>
    </location>
</feature>
<dbReference type="InterPro" id="IPR006202">
    <property type="entry name" value="Neur_chan_lig-bd"/>
</dbReference>
<dbReference type="SUPFAM" id="SSF90112">
    <property type="entry name" value="Neurotransmitter-gated ion-channel transmembrane pore"/>
    <property type="match status" value="1"/>
</dbReference>
<dbReference type="PANTHER" id="PTHR18945">
    <property type="entry name" value="NEUROTRANSMITTER GATED ION CHANNEL"/>
    <property type="match status" value="1"/>
</dbReference>